<feature type="domain" description="Multidrug resistance protein MdtA-like barrel-sandwich hybrid" evidence="4">
    <location>
        <begin position="67"/>
        <end position="233"/>
    </location>
</feature>
<feature type="coiled-coil region" evidence="1">
    <location>
        <begin position="173"/>
        <end position="200"/>
    </location>
</feature>
<protein>
    <submittedName>
        <fullName evidence="5">HlyD family secretion protein</fullName>
    </submittedName>
</protein>
<dbReference type="GO" id="GO:0005886">
    <property type="term" value="C:plasma membrane"/>
    <property type="evidence" value="ECO:0007669"/>
    <property type="project" value="TreeGrafter"/>
</dbReference>
<evidence type="ECO:0000313" key="6">
    <source>
        <dbReference type="Proteomes" id="UP000253529"/>
    </source>
</evidence>
<organism evidence="5 6">
    <name type="scientific">Roseiarcus fermentans</name>
    <dbReference type="NCBI Taxonomy" id="1473586"/>
    <lineage>
        <taxon>Bacteria</taxon>
        <taxon>Pseudomonadati</taxon>
        <taxon>Pseudomonadota</taxon>
        <taxon>Alphaproteobacteria</taxon>
        <taxon>Hyphomicrobiales</taxon>
        <taxon>Roseiarcaceae</taxon>
        <taxon>Roseiarcus</taxon>
    </lineage>
</organism>
<gene>
    <name evidence="5" type="ORF">DFR50_108159</name>
</gene>
<feature type="compositionally biased region" description="Low complexity" evidence="2">
    <location>
        <begin position="353"/>
        <end position="367"/>
    </location>
</feature>
<feature type="signal peptide" evidence="3">
    <location>
        <begin position="1"/>
        <end position="22"/>
    </location>
</feature>
<dbReference type="SUPFAM" id="SSF111369">
    <property type="entry name" value="HlyD-like secretion proteins"/>
    <property type="match status" value="1"/>
</dbReference>
<keyword evidence="3" id="KW-0732">Signal</keyword>
<evidence type="ECO:0000256" key="3">
    <source>
        <dbReference type="SAM" id="SignalP"/>
    </source>
</evidence>
<dbReference type="PANTHER" id="PTHR30438">
    <property type="entry name" value="36 KDA ANTIGEN-RELATED"/>
    <property type="match status" value="1"/>
</dbReference>
<dbReference type="EMBL" id="QNRK01000008">
    <property type="protein sequence ID" value="RBP15602.1"/>
    <property type="molecule type" value="Genomic_DNA"/>
</dbReference>
<sequence length="375" mass="40386">MRIVRRSLVVAALMGVALPLSAEMGGSFAPVSEAQAQGFIKDLIARLRGETLPAGIVKSNGRIEATQVDVSSKYAGRLAEVLVEEGSNVTQGQVIAKISSPEYEAQLRAAQASVQSAKDALIAAEAEITSRESALEFARSDFQRGQELMKTGFITKQVFEQRKRNFDSAVAGVASFTSQRDQAQSKIKNSEAEVERIESIIHDLTLVSPRNGRVQYQLARAGEVVAVGAPIVTILDLTDVYMTIFLPAADAGRVTIGDEARIVLDPIPDRIIPANVSFVAADAQFTPKTVETKDERAKLMFRMKLKIDPQVLQAYYTRVKTGIRGMGFVRTRADVAWPADLAVNIPKPKAPDDAAPAAAPQVAAPQATDSQTPAK</sequence>
<dbReference type="Pfam" id="PF25917">
    <property type="entry name" value="BSH_RND"/>
    <property type="match status" value="1"/>
</dbReference>
<dbReference type="Gene3D" id="2.40.50.100">
    <property type="match status" value="1"/>
</dbReference>
<dbReference type="OrthoDB" id="9778236at2"/>
<name>A0A366FLR3_9HYPH</name>
<dbReference type="PANTHER" id="PTHR30438:SF2">
    <property type="entry name" value="MEMBRANE PROTEIN"/>
    <property type="match status" value="1"/>
</dbReference>
<accession>A0A366FLR3</accession>
<dbReference type="AlphaFoldDB" id="A0A366FLR3"/>
<feature type="region of interest" description="Disordered" evidence="2">
    <location>
        <begin position="346"/>
        <end position="375"/>
    </location>
</feature>
<dbReference type="InterPro" id="IPR058625">
    <property type="entry name" value="MdtA-like_BSH"/>
</dbReference>
<dbReference type="Gene3D" id="2.40.30.170">
    <property type="match status" value="1"/>
</dbReference>
<evidence type="ECO:0000259" key="4">
    <source>
        <dbReference type="Pfam" id="PF25917"/>
    </source>
</evidence>
<evidence type="ECO:0000256" key="1">
    <source>
        <dbReference type="SAM" id="Coils"/>
    </source>
</evidence>
<dbReference type="Proteomes" id="UP000253529">
    <property type="component" value="Unassembled WGS sequence"/>
</dbReference>
<keyword evidence="1" id="KW-0175">Coiled coil</keyword>
<evidence type="ECO:0000313" key="5">
    <source>
        <dbReference type="EMBL" id="RBP15602.1"/>
    </source>
</evidence>
<proteinExistence type="predicted"/>
<feature type="chain" id="PRO_5016958298" evidence="3">
    <location>
        <begin position="23"/>
        <end position="375"/>
    </location>
</feature>
<dbReference type="Gene3D" id="1.10.287.470">
    <property type="entry name" value="Helix hairpin bin"/>
    <property type="match status" value="1"/>
</dbReference>
<dbReference type="RefSeq" id="WP_113888899.1">
    <property type="nucleotide sequence ID" value="NZ_QNRK01000008.1"/>
</dbReference>
<evidence type="ECO:0000256" key="2">
    <source>
        <dbReference type="SAM" id="MobiDB-lite"/>
    </source>
</evidence>
<comment type="caution">
    <text evidence="5">The sequence shown here is derived from an EMBL/GenBank/DDBJ whole genome shotgun (WGS) entry which is preliminary data.</text>
</comment>
<reference evidence="5 6" key="1">
    <citation type="submission" date="2018-06" db="EMBL/GenBank/DDBJ databases">
        <title>Genomic Encyclopedia of Type Strains, Phase IV (KMG-IV): sequencing the most valuable type-strain genomes for metagenomic binning, comparative biology and taxonomic classification.</title>
        <authorList>
            <person name="Goeker M."/>
        </authorList>
    </citation>
    <scope>NUCLEOTIDE SEQUENCE [LARGE SCALE GENOMIC DNA]</scope>
    <source>
        <strain evidence="5 6">DSM 24875</strain>
    </source>
</reference>
<keyword evidence="6" id="KW-1185">Reference proteome</keyword>